<evidence type="ECO:0000313" key="2">
    <source>
        <dbReference type="EMBL" id="BBP44071.1"/>
    </source>
</evidence>
<dbReference type="Proteomes" id="UP000501466">
    <property type="component" value="Chromosome"/>
</dbReference>
<feature type="signal peptide" evidence="1">
    <location>
        <begin position="1"/>
        <end position="25"/>
    </location>
</feature>
<name>A0A6F8PPM1_9GAMM</name>
<proteinExistence type="predicted"/>
<keyword evidence="3" id="KW-1185">Reference proteome</keyword>
<gene>
    <name evidence="2" type="ORF">THMIRHAT_18170</name>
</gene>
<accession>A0A6F8PPM1</accession>
<keyword evidence="1" id="KW-0732">Signal</keyword>
<dbReference type="EMBL" id="AP021888">
    <property type="protein sequence ID" value="BBP44071.1"/>
    <property type="molecule type" value="Genomic_DNA"/>
</dbReference>
<organism evidence="2 3">
    <name type="scientific">Thiosulfativibrio zosterae</name>
    <dbReference type="NCBI Taxonomy" id="2675053"/>
    <lineage>
        <taxon>Bacteria</taxon>
        <taxon>Pseudomonadati</taxon>
        <taxon>Pseudomonadota</taxon>
        <taxon>Gammaproteobacteria</taxon>
        <taxon>Thiotrichales</taxon>
        <taxon>Piscirickettsiaceae</taxon>
        <taxon>Thiosulfativibrio</taxon>
    </lineage>
</organism>
<reference evidence="3" key="1">
    <citation type="submission" date="2019-11" db="EMBL/GenBank/DDBJ databases">
        <title>Isolation and characterization of two novel species in the genus Thiomicrorhabdus.</title>
        <authorList>
            <person name="Mochizuki J."/>
            <person name="Kojima H."/>
            <person name="Fukui M."/>
        </authorList>
    </citation>
    <scope>NUCLEOTIDE SEQUENCE [LARGE SCALE GENOMIC DNA]</scope>
    <source>
        <strain evidence="3">AkT22</strain>
    </source>
</reference>
<evidence type="ECO:0000313" key="3">
    <source>
        <dbReference type="Proteomes" id="UP000501466"/>
    </source>
</evidence>
<sequence>MKLKNALALFSLGLSLSISSLGSFAENAQDTPVSTVTPYTRYPETKIFMTEKQRMEIEKMRSDYLDKNNTAADAIKMPVKTVVIVLPEKIEVSSIVINPDGLKKVRVNGAYHTPKYKDWWLDLKHTSEYEAAFSVAGKLVKVPVGSTYWVSKKTLVKTVNDEDLPAVAQADNDLSKNLTALTLPLTIASLTKAEL</sequence>
<dbReference type="KEGG" id="tzo:THMIRHAT_18170"/>
<feature type="chain" id="PRO_5026282056" evidence="1">
    <location>
        <begin position="26"/>
        <end position="195"/>
    </location>
</feature>
<dbReference type="AlphaFoldDB" id="A0A6F8PPM1"/>
<protein>
    <submittedName>
        <fullName evidence="2">Uncharacterized protein</fullName>
    </submittedName>
</protein>
<dbReference type="RefSeq" id="WP_173291824.1">
    <property type="nucleotide sequence ID" value="NZ_AP021888.1"/>
</dbReference>
<evidence type="ECO:0000256" key="1">
    <source>
        <dbReference type="SAM" id="SignalP"/>
    </source>
</evidence>